<keyword evidence="6" id="KW-0479">Metal-binding</keyword>
<dbReference type="Proteomes" id="UP000013378">
    <property type="component" value="Unassembled WGS sequence"/>
</dbReference>
<dbReference type="GO" id="GO:0003677">
    <property type="term" value="F:DNA binding"/>
    <property type="evidence" value="ECO:0007669"/>
    <property type="project" value="InterPro"/>
</dbReference>
<dbReference type="SUPFAM" id="SSF48019">
    <property type="entry name" value="post-AAA+ oligomerization domain-like"/>
    <property type="match status" value="1"/>
</dbReference>
<dbReference type="InterPro" id="IPR008921">
    <property type="entry name" value="DNA_pol3_clamp-load_cplx_C"/>
</dbReference>
<keyword evidence="3 14" id="KW-0808">Transferase</keyword>
<dbReference type="Gene3D" id="3.40.50.300">
    <property type="entry name" value="P-loop containing nucleotide triphosphate hydrolases"/>
    <property type="match status" value="1"/>
</dbReference>
<dbReference type="GO" id="GO:0009360">
    <property type="term" value="C:DNA polymerase III complex"/>
    <property type="evidence" value="ECO:0007669"/>
    <property type="project" value="InterPro"/>
</dbReference>
<keyword evidence="8" id="KW-0862">Zinc</keyword>
<dbReference type="CDD" id="cd18137">
    <property type="entry name" value="HLD_clamp_pol_III_gamma_tau"/>
    <property type="match status" value="1"/>
</dbReference>
<dbReference type="eggNOG" id="COG2812">
    <property type="taxonomic scope" value="Bacteria"/>
</dbReference>
<dbReference type="Gene3D" id="1.20.272.10">
    <property type="match status" value="1"/>
</dbReference>
<evidence type="ECO:0000256" key="12">
    <source>
        <dbReference type="SAM" id="MobiDB-lite"/>
    </source>
</evidence>
<dbReference type="GO" id="GO:0003887">
    <property type="term" value="F:DNA-directed DNA polymerase activity"/>
    <property type="evidence" value="ECO:0007669"/>
    <property type="project" value="UniProtKB-KW"/>
</dbReference>
<dbReference type="InterPro" id="IPR027417">
    <property type="entry name" value="P-loop_NTPase"/>
</dbReference>
<dbReference type="NCBIfam" id="TIGR02397">
    <property type="entry name" value="dnaX_nterm"/>
    <property type="match status" value="1"/>
</dbReference>
<feature type="compositionally biased region" description="Basic and acidic residues" evidence="12">
    <location>
        <begin position="412"/>
        <end position="434"/>
    </location>
</feature>
<feature type="domain" description="AAA+ ATPase" evidence="13">
    <location>
        <begin position="37"/>
        <end position="179"/>
    </location>
</feature>
<dbReference type="SUPFAM" id="SSF52540">
    <property type="entry name" value="P-loop containing nucleoside triphosphate hydrolases"/>
    <property type="match status" value="1"/>
</dbReference>
<evidence type="ECO:0000256" key="5">
    <source>
        <dbReference type="ARBA" id="ARBA00022705"/>
    </source>
</evidence>
<evidence type="ECO:0000256" key="6">
    <source>
        <dbReference type="ARBA" id="ARBA00022723"/>
    </source>
</evidence>
<dbReference type="Pfam" id="PF20964">
    <property type="entry name" value="DnaX_C"/>
    <property type="match status" value="1"/>
</dbReference>
<dbReference type="EMBL" id="ARZA01000185">
    <property type="protein sequence ID" value="EOD00364.1"/>
    <property type="molecule type" value="Genomic_DNA"/>
</dbReference>
<dbReference type="GO" id="GO:0006261">
    <property type="term" value="P:DNA-templated DNA replication"/>
    <property type="evidence" value="ECO:0007669"/>
    <property type="project" value="TreeGrafter"/>
</dbReference>
<dbReference type="Pfam" id="PF22608">
    <property type="entry name" value="DNAX_ATPase_lid"/>
    <property type="match status" value="1"/>
</dbReference>
<dbReference type="GO" id="GO:0005524">
    <property type="term" value="F:ATP binding"/>
    <property type="evidence" value="ECO:0007669"/>
    <property type="project" value="UniProtKB-KW"/>
</dbReference>
<dbReference type="InterPro" id="IPR045085">
    <property type="entry name" value="HLD_clamp_pol_III_gamma_tau"/>
</dbReference>
<dbReference type="InterPro" id="IPR050238">
    <property type="entry name" value="DNA_Rep/Repair_Clamp_Loader"/>
</dbReference>
<dbReference type="CDD" id="cd00009">
    <property type="entry name" value="AAA"/>
    <property type="match status" value="1"/>
</dbReference>
<keyword evidence="10" id="KW-0239">DNA-directed DNA polymerase</keyword>
<evidence type="ECO:0000313" key="15">
    <source>
        <dbReference type="Proteomes" id="UP000013378"/>
    </source>
</evidence>
<dbReference type="SMART" id="SM00382">
    <property type="entry name" value="AAA"/>
    <property type="match status" value="1"/>
</dbReference>
<dbReference type="AlphaFoldDB" id="R1CUL8"/>
<dbReference type="FunFam" id="3.40.50.300:FF:000014">
    <property type="entry name" value="DNA polymerase III subunit gamma/tau"/>
    <property type="match status" value="1"/>
</dbReference>
<keyword evidence="5" id="KW-0235">DNA replication</keyword>
<name>R1CUL8_9FIRM</name>
<evidence type="ECO:0000256" key="4">
    <source>
        <dbReference type="ARBA" id="ARBA00022695"/>
    </source>
</evidence>
<dbReference type="OrthoDB" id="9810148at2"/>
<dbReference type="EC" id="2.7.7.7" evidence="2"/>
<gene>
    <name evidence="14" type="ORF">L21TH_1602</name>
</gene>
<dbReference type="GO" id="GO:0046872">
    <property type="term" value="F:metal ion binding"/>
    <property type="evidence" value="ECO:0007669"/>
    <property type="project" value="UniProtKB-KW"/>
</dbReference>
<reference evidence="14 15" key="1">
    <citation type="journal article" date="2015" name="Geomicrobiol. J.">
        <title>Caldisalinibacter kiritimatiensis gen. nov., sp. nov., a moderately thermohalophilic thiosulfate-reducing bacterium from a hypersaline microbial mat.</title>
        <authorList>
            <person name="Ben Hania W."/>
            <person name="Joseph M."/>
            <person name="Fiebig A."/>
            <person name="Bunk B."/>
            <person name="Klenk H.-P."/>
            <person name="Fardeau M.-L."/>
            <person name="Spring S."/>
        </authorList>
    </citation>
    <scope>NUCLEOTIDE SEQUENCE [LARGE SCALE GENOMIC DNA]</scope>
    <source>
        <strain evidence="14 15">L21-TH-D2</strain>
    </source>
</reference>
<organism evidence="14 15">
    <name type="scientific">Caldisalinibacter kiritimatiensis</name>
    <dbReference type="NCBI Taxonomy" id="1304284"/>
    <lineage>
        <taxon>Bacteria</taxon>
        <taxon>Bacillati</taxon>
        <taxon>Bacillota</taxon>
        <taxon>Tissierellia</taxon>
        <taxon>Tissierellales</taxon>
        <taxon>Thermohalobacteraceae</taxon>
        <taxon>Caldisalinibacter</taxon>
    </lineage>
</organism>
<feature type="region of interest" description="Disordered" evidence="12">
    <location>
        <begin position="412"/>
        <end position="440"/>
    </location>
</feature>
<evidence type="ECO:0000256" key="3">
    <source>
        <dbReference type="ARBA" id="ARBA00022679"/>
    </source>
</evidence>
<comment type="similarity">
    <text evidence="1">Belongs to the DnaX/STICHEL family.</text>
</comment>
<keyword evidence="4 14" id="KW-0548">Nucleotidyltransferase</keyword>
<evidence type="ECO:0000256" key="9">
    <source>
        <dbReference type="ARBA" id="ARBA00022840"/>
    </source>
</evidence>
<dbReference type="NCBIfam" id="NF004046">
    <property type="entry name" value="PRK05563.1"/>
    <property type="match status" value="1"/>
</dbReference>
<dbReference type="Pfam" id="PF13177">
    <property type="entry name" value="DNA_pol3_delta2"/>
    <property type="match status" value="1"/>
</dbReference>
<dbReference type="Pfam" id="PF12169">
    <property type="entry name" value="DNA_pol3_gamma3"/>
    <property type="match status" value="1"/>
</dbReference>
<dbReference type="InterPro" id="IPR012763">
    <property type="entry name" value="DNA_pol_III_sug/sutau_N"/>
</dbReference>
<keyword evidence="7" id="KW-0547">Nucleotide-binding</keyword>
<evidence type="ECO:0000256" key="10">
    <source>
        <dbReference type="ARBA" id="ARBA00022932"/>
    </source>
</evidence>
<evidence type="ECO:0000256" key="1">
    <source>
        <dbReference type="ARBA" id="ARBA00006360"/>
    </source>
</evidence>
<evidence type="ECO:0000256" key="11">
    <source>
        <dbReference type="ARBA" id="ARBA00049244"/>
    </source>
</evidence>
<dbReference type="InterPro" id="IPR003593">
    <property type="entry name" value="AAA+_ATPase"/>
</dbReference>
<keyword evidence="15" id="KW-1185">Reference proteome</keyword>
<accession>R1CUL8</accession>
<dbReference type="Gene3D" id="1.10.8.60">
    <property type="match status" value="1"/>
</dbReference>
<dbReference type="InterPro" id="IPR048448">
    <property type="entry name" value="DnaX-like_C"/>
</dbReference>
<dbReference type="PATRIC" id="fig|1304284.3.peg.1571"/>
<dbReference type="PANTHER" id="PTHR11669:SF0">
    <property type="entry name" value="PROTEIN STICHEL-LIKE 2"/>
    <property type="match status" value="1"/>
</dbReference>
<dbReference type="PANTHER" id="PTHR11669">
    <property type="entry name" value="REPLICATION FACTOR C / DNA POLYMERASE III GAMMA-TAU SUBUNIT"/>
    <property type="match status" value="1"/>
</dbReference>
<keyword evidence="9" id="KW-0067">ATP-binding</keyword>
<evidence type="ECO:0000256" key="8">
    <source>
        <dbReference type="ARBA" id="ARBA00022833"/>
    </source>
</evidence>
<comment type="catalytic activity">
    <reaction evidence="11">
        <text>DNA(n) + a 2'-deoxyribonucleoside 5'-triphosphate = DNA(n+1) + diphosphate</text>
        <dbReference type="Rhea" id="RHEA:22508"/>
        <dbReference type="Rhea" id="RHEA-COMP:17339"/>
        <dbReference type="Rhea" id="RHEA-COMP:17340"/>
        <dbReference type="ChEBI" id="CHEBI:33019"/>
        <dbReference type="ChEBI" id="CHEBI:61560"/>
        <dbReference type="ChEBI" id="CHEBI:173112"/>
        <dbReference type="EC" id="2.7.7.7"/>
    </reaction>
</comment>
<comment type="caution">
    <text evidence="14">The sequence shown here is derived from an EMBL/GenBank/DDBJ whole genome shotgun (WGS) entry which is preliminary data.</text>
</comment>
<evidence type="ECO:0000256" key="2">
    <source>
        <dbReference type="ARBA" id="ARBA00012417"/>
    </source>
</evidence>
<dbReference type="RefSeq" id="WP_006313804.1">
    <property type="nucleotide sequence ID" value="NZ_ARZA01000185.1"/>
</dbReference>
<dbReference type="FunFam" id="1.10.8.60:FF:000013">
    <property type="entry name" value="DNA polymerase III subunit gamma/tau"/>
    <property type="match status" value="1"/>
</dbReference>
<protein>
    <recommendedName>
        <fullName evidence="2">DNA-directed DNA polymerase</fullName>
        <ecNumber evidence="2">2.7.7.7</ecNumber>
    </recommendedName>
</protein>
<dbReference type="STRING" id="1304284.L21TH_1602"/>
<evidence type="ECO:0000256" key="7">
    <source>
        <dbReference type="ARBA" id="ARBA00022741"/>
    </source>
</evidence>
<evidence type="ECO:0000259" key="13">
    <source>
        <dbReference type="SMART" id="SM00382"/>
    </source>
</evidence>
<evidence type="ECO:0000313" key="14">
    <source>
        <dbReference type="EMBL" id="EOD00364.1"/>
    </source>
</evidence>
<proteinExistence type="inferred from homology"/>
<sequence>MGYQAIYRKFRPKTFQDVLGQEHVTTTLKNQILSDNIAHAYLFSGTRGTGKTSTAKIFARAVNCLNNNDGNPCNECEVCRGILDETIMDVVEMDAASNNSVDDIRELREKVKYLPSKGKYKVYIIDEVHMLSKGAFNALLKTLEEPPKHLLFILATTEPQRIPATILSRCQRFDFKRITTKDIVKNMKGICSELGIEAEDKALHLIARNSDGAMRDALSILDQCVSFTDDNITYEYVLSILGTVNNDLLFEISDGIIDKDLNKVLGFVDEMVQKGKDIHQFIKDLILHFRNLMIAKSTDNFYHVLDTSEEVIHKLKEQAKKVELESIIRYLNVLSEAEVQSKWSSQPRIILEISMVKLLSPSTDSTLEGLSQRVKEIEKLISQGRINIQKQNIDNNKNNYITIEKEKKQVPEKTIDKKKEKNEQEPKIESKEEATSDTPVSSREVDFKTILSSWSEILQKIKSDRISIHALLMEGEPVKLEDNTLIIAFGEGFGFHKEAVAKKENKQYIENMINTYLGTNLHIKCAMKDEIDTIPKQEDNNNLVEKIKDIFGEDIVEVE</sequence>
<dbReference type="InterPro" id="IPR022754">
    <property type="entry name" value="DNA_pol_III_gamma-3"/>
</dbReference>